<dbReference type="Pfam" id="PF00400">
    <property type="entry name" value="WD40"/>
    <property type="match status" value="2"/>
</dbReference>
<dbReference type="Gene3D" id="2.130.10.10">
    <property type="entry name" value="YVTN repeat-like/Quinoprotein amine dehydrogenase"/>
    <property type="match status" value="1"/>
</dbReference>
<sequence length="1468" mass="166010">MIQRSQNPNDSPTFSNSLSLRVDGAIGAMSLSPNGRDAVLAGRRGLFIIDLDDPFTTPRWLHHITSWEVADVQWSPHHFSKPSWCISTSNQKALLWDLARPSNNSILNVLHHHARAITDINFHPSDPEILATCSIDTFILSWDMRTPRKPVQKWAEWRAGATQVKWNHENPYEIASSHDNCFYVWDSRKGALPIIKVNKAHNGKINGLDFSNGASNIITCSNDNTVKFWNLNSNEARETIKDFDYFAVDDNDAPVLRPSVVIETDFPVARARALPFGKDKACGIMPLRAGGDAIQIVNYDEEYKEALKTDETQISSINPVYTFKGHNGAMKDFLWRTKHQNYEGFESKNKWKEFQLVTWSSQDYDLKLWPADEELYKKVNYNPSYQKFLDAFNPEASDSDESTRPLSPSIGEGENVYNYETYCLEPPVTIVDLKRRNNGDVLSSLTLYEIVEKHKQNGHDVLKLNHLDWISGVRMGRAGHAAGRKDSSMEVDDGPSNLGEEVSIVGHKFPKARFEKISVSTGEIVLSLRGPVPISNIPDAEKDNENNDEINSSIVNDKDSTTKDVERSMQPTSVVSSDANNPISISSVSEDSPEQQLVFIRIQIKFPKNYPFLDDIDLDETVTTKKLTRLQKHNLVKFEIEGTHELTTEIKREMLKNLNEIAHFYTNKYNKFCLEPCLRYLLGDKIELNDELMMETGGDKNENLDGEGYIQEVGNEGWADDLINQQPGGDMGYDSSGEDDEVYADLIPAVNDDMINSTQSLKPDSTQAKDGKTDEFNNASAGTTFFDSTPVPKGCGAIWSPTGQLVCFFIPKENEEEENNSLQKFNIFKFTDGGFSINTHNSHHHGHHHHKISGDFDTEVSDEGSYSSDSESRVANSDDPDSDSDTSSSGDSFANDWDEILQDDAPSRSRIPGLFKTSVGLGNRYIGNRDKSINRFTSHGGTTSNYKSSVPGESRKKRSRNSKKSKNIVGIFDFRHLLPDKYELACEYRVLGDSPENLARYNSEVALKYCLKDISDVWRILEMILVKEVRMSNLDSGYPSQMDPISQRQAKAMNQFLLNSEFMKKNPNKHTSFYWGTHPFGYSWLIDEIFKYFEIRGNIQMLSMMSCILYENPSNLRKNSSDLFNIPIHTPYQALPPPPSLIAMKKFNESNSQEIFSQSHELSYSFHNSPSADGRAELTHRNSNISVFRRDQGSTSGNIYAKSLTSSMDAASIKDDSPERFSYFKNNIQPSFNSFTLSNEFSSELVNSNRFNSPKQRIAKAKTIGQLSESRRIKPVQPTSKRQTTKATGKNKLRPPPVVTIQNTENLDLFSDDYTPSLLHGQDQEKIKLYREQYADMLYVWGLPVNRIKILKFNYPDIDKKLEMGYVSPFDVHKCSIGLRNKTRQNPNQEFHNFVSSITTAKSNAWNTSKRNPLKHCNLCGLIVSKSLVVCTNCEHVLHSSCAAEWWSTNENTECPSGCGCNCLQHTI</sequence>
<dbReference type="EMBL" id="CP000500">
    <property type="protein sequence ID" value="ABN67830.2"/>
    <property type="molecule type" value="Genomic_DNA"/>
</dbReference>
<evidence type="ECO:0000256" key="4">
    <source>
        <dbReference type="ARBA" id="ARBA00022574"/>
    </source>
</evidence>
<keyword evidence="5" id="KW-0677">Repeat</keyword>
<feature type="region of interest" description="Disordered" evidence="8">
    <location>
        <begin position="1257"/>
        <end position="1297"/>
    </location>
</feature>
<dbReference type="GO" id="GO:0035591">
    <property type="term" value="F:signaling adaptor activity"/>
    <property type="evidence" value="ECO:0007669"/>
    <property type="project" value="TreeGrafter"/>
</dbReference>
<feature type="repeat" description="WD" evidence="7">
    <location>
        <begin position="198"/>
        <end position="239"/>
    </location>
</feature>
<dbReference type="PROSITE" id="PS00678">
    <property type="entry name" value="WD_REPEATS_1"/>
    <property type="match status" value="2"/>
</dbReference>
<evidence type="ECO:0000256" key="6">
    <source>
        <dbReference type="PROSITE-ProRule" id="PRU00175"/>
    </source>
</evidence>
<feature type="region of interest" description="Disordered" evidence="8">
    <location>
        <begin position="839"/>
        <end position="895"/>
    </location>
</feature>
<dbReference type="GO" id="GO:1904263">
    <property type="term" value="P:positive regulation of TORC1 signaling"/>
    <property type="evidence" value="ECO:0007669"/>
    <property type="project" value="TreeGrafter"/>
</dbReference>
<dbReference type="GO" id="GO:0008270">
    <property type="term" value="F:zinc ion binding"/>
    <property type="evidence" value="ECO:0007669"/>
    <property type="project" value="UniProtKB-KW"/>
</dbReference>
<evidence type="ECO:0000256" key="3">
    <source>
        <dbReference type="ARBA" id="ARBA00022554"/>
    </source>
</evidence>
<feature type="region of interest" description="Disordered" evidence="8">
    <location>
        <begin position="932"/>
        <end position="964"/>
    </location>
</feature>
<dbReference type="InterPro" id="IPR001680">
    <property type="entry name" value="WD40_rpt"/>
</dbReference>
<dbReference type="KEGG" id="pic:PICST_65933"/>
<dbReference type="HOGENOM" id="CLU_001497_0_0_1"/>
<keyword evidence="3" id="KW-0926">Vacuole</keyword>
<dbReference type="InterPro" id="IPR001841">
    <property type="entry name" value="Znf_RING"/>
</dbReference>
<evidence type="ECO:0000256" key="1">
    <source>
        <dbReference type="ARBA" id="ARBA00002738"/>
    </source>
</evidence>
<evidence type="ECO:0000313" key="11">
    <source>
        <dbReference type="Proteomes" id="UP000002258"/>
    </source>
</evidence>
<gene>
    <name evidence="10" type="ORF">PICST_65933</name>
</gene>
<keyword evidence="4 7" id="KW-0853">WD repeat</keyword>
<feature type="domain" description="RING-type" evidence="9">
    <location>
        <begin position="1417"/>
        <end position="1456"/>
    </location>
</feature>
<comment type="function">
    <text evidence="1">May be involved in a process influencing telomere capping.</text>
</comment>
<accession>A3LXN5</accession>
<dbReference type="Proteomes" id="UP000002258">
    <property type="component" value="Chromosome 6"/>
</dbReference>
<dbReference type="PROSITE" id="PS50082">
    <property type="entry name" value="WD_REPEATS_2"/>
    <property type="match status" value="2"/>
</dbReference>
<dbReference type="RefSeq" id="XP_001385859.2">
    <property type="nucleotide sequence ID" value="XM_001385822.1"/>
</dbReference>
<dbReference type="PANTHER" id="PTHR46170:SF1">
    <property type="entry name" value="GATOR COMPLEX PROTEIN WDR59"/>
    <property type="match status" value="1"/>
</dbReference>
<feature type="region of interest" description="Disordered" evidence="8">
    <location>
        <begin position="537"/>
        <end position="580"/>
    </location>
</feature>
<keyword evidence="6" id="KW-0862">Zinc</keyword>
<dbReference type="PROSITE" id="PS50294">
    <property type="entry name" value="WD_REPEATS_REGION"/>
    <property type="match status" value="1"/>
</dbReference>
<dbReference type="InterPro" id="IPR015943">
    <property type="entry name" value="WD40/YVTN_repeat-like_dom_sf"/>
</dbReference>
<dbReference type="GO" id="GO:0005774">
    <property type="term" value="C:vacuolar membrane"/>
    <property type="evidence" value="ECO:0007669"/>
    <property type="project" value="TreeGrafter"/>
</dbReference>
<feature type="compositionally biased region" description="Basic and acidic residues" evidence="8">
    <location>
        <begin position="556"/>
        <end position="567"/>
    </location>
</feature>
<dbReference type="eggNOG" id="KOG0309">
    <property type="taxonomic scope" value="Eukaryota"/>
</dbReference>
<dbReference type="InterPro" id="IPR049566">
    <property type="entry name" value="WDR59_RTC1-like_RING_Znf"/>
</dbReference>
<dbReference type="InterPro" id="IPR019775">
    <property type="entry name" value="WD40_repeat_CS"/>
</dbReference>
<dbReference type="SUPFAM" id="SSF50978">
    <property type="entry name" value="WD40 repeat-like"/>
    <property type="match status" value="1"/>
</dbReference>
<dbReference type="SMART" id="SM00320">
    <property type="entry name" value="WD40"/>
    <property type="match status" value="5"/>
</dbReference>
<dbReference type="FunCoup" id="A3LXN5">
    <property type="interactions" value="388"/>
</dbReference>
<dbReference type="InterPro" id="IPR036322">
    <property type="entry name" value="WD40_repeat_dom_sf"/>
</dbReference>
<keyword evidence="6" id="KW-0479">Metal-binding</keyword>
<evidence type="ECO:0000256" key="7">
    <source>
        <dbReference type="PROSITE-ProRule" id="PRU00221"/>
    </source>
</evidence>
<dbReference type="InParanoid" id="A3LXN5"/>
<feature type="compositionally biased region" description="Polar residues" evidence="8">
    <location>
        <begin position="569"/>
        <end position="580"/>
    </location>
</feature>
<dbReference type="PROSITE" id="PS50089">
    <property type="entry name" value="ZF_RING_2"/>
    <property type="match status" value="1"/>
</dbReference>
<evidence type="ECO:0000313" key="10">
    <source>
        <dbReference type="EMBL" id="ABN67830.2"/>
    </source>
</evidence>
<dbReference type="GO" id="GO:0035859">
    <property type="term" value="C:Seh1-associated complex"/>
    <property type="evidence" value="ECO:0007669"/>
    <property type="project" value="TreeGrafter"/>
</dbReference>
<dbReference type="GeneID" id="4840379"/>
<keyword evidence="11" id="KW-1185">Reference proteome</keyword>
<name>A3LXN5_PICST</name>
<feature type="compositionally biased region" description="Basic residues" evidence="8">
    <location>
        <begin position="955"/>
        <end position="964"/>
    </location>
</feature>
<protein>
    <recommendedName>
        <fullName evidence="9">RING-type domain-containing protein</fullName>
    </recommendedName>
</protein>
<keyword evidence="6" id="KW-0863">Zinc-finger</keyword>
<dbReference type="Pfam" id="PF17120">
    <property type="entry name" value="zf-RING_16"/>
    <property type="match status" value="1"/>
</dbReference>
<feature type="compositionally biased region" description="Polar residues" evidence="8">
    <location>
        <begin position="934"/>
        <end position="948"/>
    </location>
</feature>
<feature type="compositionally biased region" description="Basic residues" evidence="8">
    <location>
        <begin position="841"/>
        <end position="851"/>
    </location>
</feature>
<organism evidence="10 11">
    <name type="scientific">Scheffersomyces stipitis (strain ATCC 58785 / CBS 6054 / NBRC 10063 / NRRL Y-11545)</name>
    <name type="common">Yeast</name>
    <name type="synonym">Pichia stipitis</name>
    <dbReference type="NCBI Taxonomy" id="322104"/>
    <lineage>
        <taxon>Eukaryota</taxon>
        <taxon>Fungi</taxon>
        <taxon>Dikarya</taxon>
        <taxon>Ascomycota</taxon>
        <taxon>Saccharomycotina</taxon>
        <taxon>Pichiomycetes</taxon>
        <taxon>Debaryomycetaceae</taxon>
        <taxon>Scheffersomyces</taxon>
    </lineage>
</organism>
<dbReference type="STRING" id="322104.A3LXN5"/>
<evidence type="ECO:0000259" key="9">
    <source>
        <dbReference type="PROSITE" id="PS50089"/>
    </source>
</evidence>
<dbReference type="GO" id="GO:0034198">
    <property type="term" value="P:cellular response to amino acid starvation"/>
    <property type="evidence" value="ECO:0007669"/>
    <property type="project" value="TreeGrafter"/>
</dbReference>
<dbReference type="PANTHER" id="PTHR46170">
    <property type="entry name" value="GATOR COMPLEX PROTEIN WDR59"/>
    <property type="match status" value="1"/>
</dbReference>
<dbReference type="InterPro" id="IPR049567">
    <property type="entry name" value="WDR59-like"/>
</dbReference>
<evidence type="ECO:0000256" key="2">
    <source>
        <dbReference type="ARBA" id="ARBA00004116"/>
    </source>
</evidence>
<reference evidence="10 11" key="1">
    <citation type="journal article" date="2007" name="Nat. Biotechnol.">
        <title>Genome sequence of the lignocellulose-bioconverting and xylose-fermenting yeast Pichia stipitis.</title>
        <authorList>
            <person name="Jeffries T.W."/>
            <person name="Grigoriev I.V."/>
            <person name="Grimwood J."/>
            <person name="Laplaza J.M."/>
            <person name="Aerts A."/>
            <person name="Salamov A."/>
            <person name="Schmutz J."/>
            <person name="Lindquist E."/>
            <person name="Dehal P."/>
            <person name="Shapiro H."/>
            <person name="Jin Y.S."/>
            <person name="Passoth V."/>
            <person name="Richardson P.M."/>
        </authorList>
    </citation>
    <scope>NUCLEOTIDE SEQUENCE [LARGE SCALE GENOMIC DNA]</scope>
    <source>
        <strain evidence="11">ATCC 58785 / CBS 6054 / NBRC 10063 / NRRL Y-11545</strain>
    </source>
</reference>
<comment type="subcellular location">
    <subcellularLocation>
        <location evidence="2">Vacuole</location>
    </subcellularLocation>
</comment>
<evidence type="ECO:0000256" key="5">
    <source>
        <dbReference type="ARBA" id="ARBA00022737"/>
    </source>
</evidence>
<dbReference type="CDD" id="cd16488">
    <property type="entry name" value="mRING-H2-C3H3C2_Mio-like"/>
    <property type="match status" value="1"/>
</dbReference>
<dbReference type="OMA" id="HRRETCL"/>
<feature type="compositionally biased region" description="Polar residues" evidence="8">
    <location>
        <begin position="1277"/>
        <end position="1288"/>
    </location>
</feature>
<feature type="repeat" description="WD" evidence="7">
    <location>
        <begin position="110"/>
        <end position="152"/>
    </location>
</feature>
<dbReference type="OrthoDB" id="311712at2759"/>
<proteinExistence type="predicted"/>
<evidence type="ECO:0000256" key="8">
    <source>
        <dbReference type="SAM" id="MobiDB-lite"/>
    </source>
</evidence>